<dbReference type="GO" id="GO:0009279">
    <property type="term" value="C:cell outer membrane"/>
    <property type="evidence" value="ECO:0007669"/>
    <property type="project" value="UniProtKB-SubCell"/>
</dbReference>
<accession>A0A4V2DC97</accession>
<dbReference type="PANTHER" id="PTHR47234">
    <property type="match status" value="1"/>
</dbReference>
<evidence type="ECO:0000313" key="14">
    <source>
        <dbReference type="EMBL" id="RZF60728.1"/>
    </source>
</evidence>
<dbReference type="Gene3D" id="2.170.130.10">
    <property type="entry name" value="TonB-dependent receptor, plug domain"/>
    <property type="match status" value="1"/>
</dbReference>
<evidence type="ECO:0000256" key="3">
    <source>
        <dbReference type="ARBA" id="ARBA00022452"/>
    </source>
</evidence>
<dbReference type="InterPro" id="IPR011662">
    <property type="entry name" value="Secretin/TonB_short_N"/>
</dbReference>
<evidence type="ECO:0000256" key="6">
    <source>
        <dbReference type="ARBA" id="ARBA00023004"/>
    </source>
</evidence>
<evidence type="ECO:0000256" key="5">
    <source>
        <dbReference type="ARBA" id="ARBA00022692"/>
    </source>
</evidence>
<keyword evidence="12" id="KW-0732">Signal</keyword>
<keyword evidence="2 10" id="KW-0813">Transport</keyword>
<comment type="subcellular location">
    <subcellularLocation>
        <location evidence="1 10">Cell outer membrane</location>
        <topology evidence="1 10">Multi-pass membrane protein</topology>
    </subcellularLocation>
</comment>
<keyword evidence="6" id="KW-0408">Iron</keyword>
<dbReference type="Gene3D" id="2.40.170.20">
    <property type="entry name" value="TonB-dependent receptor, beta-barrel domain"/>
    <property type="match status" value="1"/>
</dbReference>
<comment type="similarity">
    <text evidence="10 11">Belongs to the TonB-dependent receptor family.</text>
</comment>
<evidence type="ECO:0000256" key="8">
    <source>
        <dbReference type="ARBA" id="ARBA00023136"/>
    </source>
</evidence>
<dbReference type="GO" id="GO:0006826">
    <property type="term" value="P:iron ion transport"/>
    <property type="evidence" value="ECO:0007669"/>
    <property type="project" value="UniProtKB-KW"/>
</dbReference>
<evidence type="ECO:0000256" key="10">
    <source>
        <dbReference type="PROSITE-ProRule" id="PRU01360"/>
    </source>
</evidence>
<dbReference type="EMBL" id="SGIS01000053">
    <property type="protein sequence ID" value="RZF60728.1"/>
    <property type="molecule type" value="Genomic_DNA"/>
</dbReference>
<evidence type="ECO:0000256" key="9">
    <source>
        <dbReference type="ARBA" id="ARBA00023237"/>
    </source>
</evidence>
<evidence type="ECO:0000259" key="13">
    <source>
        <dbReference type="SMART" id="SM00965"/>
    </source>
</evidence>
<dbReference type="RefSeq" id="WP_130160156.1">
    <property type="nucleotide sequence ID" value="NZ_SGIS01000053.1"/>
</dbReference>
<gene>
    <name evidence="14" type="ORF">EWE75_21570</name>
</gene>
<dbReference type="InterPro" id="IPR037066">
    <property type="entry name" value="Plug_dom_sf"/>
</dbReference>
<dbReference type="SMART" id="SM00965">
    <property type="entry name" value="STN"/>
    <property type="match status" value="1"/>
</dbReference>
<proteinExistence type="inferred from homology"/>
<evidence type="ECO:0000256" key="2">
    <source>
        <dbReference type="ARBA" id="ARBA00022448"/>
    </source>
</evidence>
<feature type="domain" description="Secretin/TonB short N-terminal" evidence="13">
    <location>
        <begin position="57"/>
        <end position="107"/>
    </location>
</feature>
<dbReference type="SUPFAM" id="SSF56935">
    <property type="entry name" value="Porins"/>
    <property type="match status" value="1"/>
</dbReference>
<keyword evidence="3 10" id="KW-1134">Transmembrane beta strand</keyword>
<keyword evidence="5 10" id="KW-0812">Transmembrane</keyword>
<evidence type="ECO:0000256" key="7">
    <source>
        <dbReference type="ARBA" id="ARBA00023077"/>
    </source>
</evidence>
<keyword evidence="15" id="KW-1185">Reference proteome</keyword>
<evidence type="ECO:0000313" key="15">
    <source>
        <dbReference type="Proteomes" id="UP000292085"/>
    </source>
</evidence>
<evidence type="ECO:0000256" key="11">
    <source>
        <dbReference type="RuleBase" id="RU003357"/>
    </source>
</evidence>
<dbReference type="Pfam" id="PF07715">
    <property type="entry name" value="Plug"/>
    <property type="match status" value="1"/>
</dbReference>
<dbReference type="PANTHER" id="PTHR47234:SF1">
    <property type="entry name" value="TONB-DEPENDENT RECEPTOR"/>
    <property type="match status" value="1"/>
</dbReference>
<keyword evidence="9 10" id="KW-0998">Cell outer membrane</keyword>
<reference evidence="14 15" key="1">
    <citation type="submission" date="2019-02" db="EMBL/GenBank/DDBJ databases">
        <authorList>
            <person name="Li Y."/>
        </authorList>
    </citation>
    <scope>NUCLEOTIDE SEQUENCE [LARGE SCALE GENOMIC DNA]</scope>
    <source>
        <strain evidence="14 15">3-7</strain>
    </source>
</reference>
<dbReference type="OrthoDB" id="7051241at2"/>
<dbReference type="InterPro" id="IPR000531">
    <property type="entry name" value="Beta-barrel_TonB"/>
</dbReference>
<evidence type="ECO:0000256" key="4">
    <source>
        <dbReference type="ARBA" id="ARBA00022496"/>
    </source>
</evidence>
<keyword evidence="14" id="KW-0675">Receptor</keyword>
<dbReference type="Gene3D" id="3.55.50.30">
    <property type="match status" value="1"/>
</dbReference>
<dbReference type="PROSITE" id="PS52016">
    <property type="entry name" value="TONB_DEPENDENT_REC_3"/>
    <property type="match status" value="1"/>
</dbReference>
<feature type="signal peptide" evidence="12">
    <location>
        <begin position="1"/>
        <end position="29"/>
    </location>
</feature>
<keyword evidence="8 10" id="KW-0472">Membrane</keyword>
<dbReference type="AlphaFoldDB" id="A0A4V2DC97"/>
<feature type="chain" id="PRO_5020582302" evidence="12">
    <location>
        <begin position="30"/>
        <end position="858"/>
    </location>
</feature>
<evidence type="ECO:0000256" key="12">
    <source>
        <dbReference type="SAM" id="SignalP"/>
    </source>
</evidence>
<dbReference type="InterPro" id="IPR012910">
    <property type="entry name" value="Plug_dom"/>
</dbReference>
<dbReference type="InterPro" id="IPR036942">
    <property type="entry name" value="Beta-barrel_TonB_sf"/>
</dbReference>
<comment type="caution">
    <text evidence="14">The sequence shown here is derived from an EMBL/GenBank/DDBJ whole genome shotgun (WGS) entry which is preliminary data.</text>
</comment>
<dbReference type="Proteomes" id="UP000292085">
    <property type="component" value="Unassembled WGS sequence"/>
</dbReference>
<keyword evidence="4" id="KW-0406">Ion transport</keyword>
<dbReference type="CDD" id="cd01347">
    <property type="entry name" value="ligand_gated_channel"/>
    <property type="match status" value="1"/>
</dbReference>
<evidence type="ECO:0000256" key="1">
    <source>
        <dbReference type="ARBA" id="ARBA00004571"/>
    </source>
</evidence>
<keyword evidence="4" id="KW-0410">Iron transport</keyword>
<protein>
    <submittedName>
        <fullName evidence="14">TonB-dependent receptor</fullName>
    </submittedName>
</protein>
<sequence length="858" mass="89106">MGILRDALIAASISTSMAALVLGTAPAMAGEVGRKTYHLPAQPLAASLRAVAIASGRNIAAPADLVNDKRAPALDGDFSAEEAVAALLAGSGLRQRAVGSGLVIERTPVAQATTMGSADSDIVVTGSRIRGAPVASPVFRLDQQAMRDAGQTSLGDVTRSIPQNFGGGQNPGVGANVPSASGINVGSASTINLRGLGSDATLTLLNGHRLAYNGSRQGIDVSAIPLGMVDRIEIVADGASALYGSDAVAGVANIILKRDYDGLETRANIGGSTDGGDFQQQYGAVAGRRWASGGLIAAYEFARNTNILSDDRSYAASRPGVTIYPALRRHAVALAGHQALADGLEFTVDALFNKRWSTSGFPLNAAGDLAVSHTEQSSTSRSLAVAPSLKLDLGAWRLSLSGVYGEEKVQLHSNSFAGSLQTSTAFVCYCNSGHSVELAADGSLFRLPGGPAKLAVGTGYRDNTLDAFRGAGNINNVKRSQDSYYAYGELSLPFVSPEQDIAGINRLNLSGAVRYERYPGIGSVATPKVGLIYAPIADLTVKGSWGRSFRAPTLFQQYQVRSALLYPAASLGGSGYPTGATALLVQGGNAALKPERAQTSTATIEYNPHVLPGLRLQLGYFSTHYTNRIVTPISFQAQALSNALYTNQVTLNPGANAVAATIADAAQFFNVSGQAYNPANVVAIIDNSSVNAGRQSIRGLDLLADYRTDLGGNGGRLGVALNATYLESNQQLTPGAPVVTKAGTLFNPPHWRGRGSITWSKGGLTLNATASHIGGIDDTRASPAIPIAGMTTLDLTARYAFGASQGPLHGLEISLSLQNAFDDHPSTIATSVYSDTAYDSTNYSPIGRYVGIGIAKSW</sequence>
<keyword evidence="7 11" id="KW-0798">TonB box</keyword>
<organism evidence="14 15">
    <name type="scientific">Sphingomonas populi</name>
    <dbReference type="NCBI Taxonomy" id="2484750"/>
    <lineage>
        <taxon>Bacteria</taxon>
        <taxon>Pseudomonadati</taxon>
        <taxon>Pseudomonadota</taxon>
        <taxon>Alphaproteobacteria</taxon>
        <taxon>Sphingomonadales</taxon>
        <taxon>Sphingomonadaceae</taxon>
        <taxon>Sphingomonas</taxon>
    </lineage>
</organism>
<dbReference type="Pfam" id="PF00593">
    <property type="entry name" value="TonB_dep_Rec_b-barrel"/>
    <property type="match status" value="1"/>
</dbReference>
<name>A0A4V2DC97_9SPHN</name>
<dbReference type="InterPro" id="IPR039426">
    <property type="entry name" value="TonB-dep_rcpt-like"/>
</dbReference>
<dbReference type="Pfam" id="PF07660">
    <property type="entry name" value="STN"/>
    <property type="match status" value="1"/>
</dbReference>